<keyword evidence="3" id="KW-1185">Reference proteome</keyword>
<dbReference type="AlphaFoldDB" id="A0A515ESU3"/>
<dbReference type="InterPro" id="IPR014917">
    <property type="entry name" value="DUF1800"/>
</dbReference>
<accession>A0A515ESU3</accession>
<sequence length="424" mass="46790">MGQEAQRSAFSGALPSLFTGAERERDARRKAKDNKGTDTARGEDGLKRFDFAAPPAPEHFSRAMVQQSAAWRLQSASHPELEAPLLARMTEFWFNHLNVYVGKGAVRPFVGHYAVHVARAHALGKFEDLLLASAKHPAMLLYLDQARSVATGSRGPQGSTRGLNENYARELMELHTLGVDGGYSQNDVREMARVLTGWTVDPGDKSGFRFVARLHDAGRKTVLGQQYPNSFLGSGVGEGEDAIRRLARHPNTAKRVCLRLAQFFVADQPAPALVQTLSQTFLSTQGDIRQVMRALVESADFWHPDNRLFKTPMDYACSALAAVDSVSDTPDWRRWVLAVGFLDAAGQPLHGWQTPDGYKFDAATWLVPEALTRRADFALTLARQADTAEFLLPYMSAATRASVAQERPAMRTGLLLASPDFMYK</sequence>
<dbReference type="Proteomes" id="UP000317365">
    <property type="component" value="Chromosome"/>
</dbReference>
<feature type="region of interest" description="Disordered" evidence="1">
    <location>
        <begin position="1"/>
        <end position="48"/>
    </location>
</feature>
<gene>
    <name evidence="2" type="ORF">EXZ61_17035</name>
</gene>
<dbReference type="RefSeq" id="WP_142812891.1">
    <property type="nucleotide sequence ID" value="NZ_CP036282.1"/>
</dbReference>
<protein>
    <submittedName>
        <fullName evidence="2">DUF1800 domain-containing protein</fullName>
    </submittedName>
</protein>
<feature type="compositionally biased region" description="Basic and acidic residues" evidence="1">
    <location>
        <begin position="21"/>
        <end position="48"/>
    </location>
</feature>
<dbReference type="EMBL" id="CP036282">
    <property type="protein sequence ID" value="QDL55737.1"/>
    <property type="molecule type" value="Genomic_DNA"/>
</dbReference>
<dbReference type="Pfam" id="PF08811">
    <property type="entry name" value="DUF1800"/>
    <property type="match status" value="1"/>
</dbReference>
<name>A0A515ESU3_9BURK</name>
<evidence type="ECO:0000313" key="3">
    <source>
        <dbReference type="Proteomes" id="UP000317365"/>
    </source>
</evidence>
<proteinExistence type="predicted"/>
<dbReference type="KEGG" id="rhg:EXZ61_17035"/>
<evidence type="ECO:0000313" key="2">
    <source>
        <dbReference type="EMBL" id="QDL55737.1"/>
    </source>
</evidence>
<reference evidence="3" key="1">
    <citation type="submission" date="2019-02" db="EMBL/GenBank/DDBJ databases">
        <title>Complete genome sequence of Rhodoferax sp. Gr-4.</title>
        <authorList>
            <person name="Jin L."/>
        </authorList>
    </citation>
    <scope>NUCLEOTIDE SEQUENCE [LARGE SCALE GENOMIC DNA]</scope>
    <source>
        <strain evidence="3">Gr-4</strain>
    </source>
</reference>
<organism evidence="2 3">
    <name type="scientific">Rhodoferax aquaticus</name>
    <dbReference type="NCBI Taxonomy" id="2527691"/>
    <lineage>
        <taxon>Bacteria</taxon>
        <taxon>Pseudomonadati</taxon>
        <taxon>Pseudomonadota</taxon>
        <taxon>Betaproteobacteria</taxon>
        <taxon>Burkholderiales</taxon>
        <taxon>Comamonadaceae</taxon>
        <taxon>Rhodoferax</taxon>
    </lineage>
</organism>
<reference evidence="3" key="2">
    <citation type="journal article" date="2020" name="Int. J. Syst. Evol. Microbiol.">
        <title>Genomic insights into a novel species Rhodoferax aquaticus sp. nov., isolated from freshwater.</title>
        <authorList>
            <person name="Li T."/>
            <person name="Zhuo Y."/>
            <person name="Jin C.Z."/>
            <person name="Wu X."/>
            <person name="Ko S.R."/>
            <person name="Jin F.J."/>
            <person name="Ahn C.Y."/>
            <person name="Oh H.M."/>
            <person name="Lee H.G."/>
            <person name="Jin L."/>
        </authorList>
    </citation>
    <scope>NUCLEOTIDE SEQUENCE [LARGE SCALE GENOMIC DNA]</scope>
    <source>
        <strain evidence="3">Gr-4</strain>
    </source>
</reference>
<evidence type="ECO:0000256" key="1">
    <source>
        <dbReference type="SAM" id="MobiDB-lite"/>
    </source>
</evidence>